<name>A0AAV2SDR5_MEGNR</name>
<dbReference type="EMBL" id="CAXKWB010052916">
    <property type="protein sequence ID" value="CAL4173564.1"/>
    <property type="molecule type" value="Genomic_DNA"/>
</dbReference>
<evidence type="ECO:0000313" key="6">
    <source>
        <dbReference type="Proteomes" id="UP001497623"/>
    </source>
</evidence>
<dbReference type="FunFam" id="3.40.50.150:FF:000197">
    <property type="entry name" value="spermine synthase isoform X2"/>
    <property type="match status" value="1"/>
</dbReference>
<dbReference type="InterPro" id="IPR030373">
    <property type="entry name" value="PABS_CS"/>
</dbReference>
<feature type="non-terminal residue" evidence="5">
    <location>
        <position position="367"/>
    </location>
</feature>
<dbReference type="PROSITE" id="PS51006">
    <property type="entry name" value="PABS_2"/>
    <property type="match status" value="1"/>
</dbReference>
<evidence type="ECO:0000256" key="3">
    <source>
        <dbReference type="PROSITE-ProRule" id="PRU00354"/>
    </source>
</evidence>
<dbReference type="GO" id="GO:0006597">
    <property type="term" value="P:spermine biosynthetic process"/>
    <property type="evidence" value="ECO:0007669"/>
    <property type="project" value="InterPro"/>
</dbReference>
<dbReference type="Gene3D" id="3.40.50.150">
    <property type="entry name" value="Vaccinia Virus protein VP39"/>
    <property type="match status" value="1"/>
</dbReference>
<dbReference type="Proteomes" id="UP001497623">
    <property type="component" value="Unassembled WGS sequence"/>
</dbReference>
<dbReference type="PANTHER" id="PTHR46315:SF1">
    <property type="entry name" value="SPERMINE SYNTHASE"/>
    <property type="match status" value="1"/>
</dbReference>
<dbReference type="GO" id="GO:0016768">
    <property type="term" value="F:spermine synthase activity"/>
    <property type="evidence" value="ECO:0007669"/>
    <property type="project" value="InterPro"/>
</dbReference>
<comment type="similarity">
    <text evidence="1">Belongs to the spermidine/spermine synthase family.</text>
</comment>
<accession>A0AAV2SDR5</accession>
<evidence type="ECO:0000256" key="2">
    <source>
        <dbReference type="ARBA" id="ARBA00022679"/>
    </source>
</evidence>
<dbReference type="AlphaFoldDB" id="A0AAV2SDR5"/>
<reference evidence="5 6" key="1">
    <citation type="submission" date="2024-05" db="EMBL/GenBank/DDBJ databases">
        <authorList>
            <person name="Wallberg A."/>
        </authorList>
    </citation>
    <scope>NUCLEOTIDE SEQUENCE [LARGE SCALE GENOMIC DNA]</scope>
</reference>
<dbReference type="CDD" id="cd02440">
    <property type="entry name" value="AdoMet_MTases"/>
    <property type="match status" value="1"/>
</dbReference>
<keyword evidence="6" id="KW-1185">Reference proteome</keyword>
<evidence type="ECO:0000313" key="5">
    <source>
        <dbReference type="EMBL" id="CAL4173564.1"/>
    </source>
</evidence>
<dbReference type="PANTHER" id="PTHR46315">
    <property type="entry name" value="SPERMINE SYNTHASE"/>
    <property type="match status" value="1"/>
</dbReference>
<comment type="caution">
    <text evidence="5">The sequence shown here is derived from an EMBL/GenBank/DDBJ whole genome shotgun (WGS) entry which is preliminary data.</text>
</comment>
<protein>
    <recommendedName>
        <fullName evidence="4">PABS domain-containing protein</fullName>
    </recommendedName>
</protein>
<dbReference type="SUPFAM" id="SSF53335">
    <property type="entry name" value="S-adenosyl-L-methionine-dependent methyltransferases"/>
    <property type="match status" value="1"/>
</dbReference>
<keyword evidence="3" id="KW-0620">Polyamine biosynthesis</keyword>
<feature type="domain" description="PABS" evidence="4">
    <location>
        <begin position="194"/>
        <end position="364"/>
    </location>
</feature>
<dbReference type="Pfam" id="PF01564">
    <property type="entry name" value="Spermine_synth"/>
    <property type="match status" value="1"/>
</dbReference>
<dbReference type="PROSITE" id="PS01330">
    <property type="entry name" value="PABS_1"/>
    <property type="match status" value="1"/>
</dbReference>
<keyword evidence="2 3" id="KW-0808">Transferase</keyword>
<dbReference type="InterPro" id="IPR030374">
    <property type="entry name" value="PABS"/>
</dbReference>
<gene>
    <name evidence="5" type="ORF">MNOR_LOCUS34405</name>
</gene>
<evidence type="ECO:0000256" key="1">
    <source>
        <dbReference type="ARBA" id="ARBA00007867"/>
    </source>
</evidence>
<dbReference type="InterPro" id="IPR029063">
    <property type="entry name" value="SAM-dependent_MTases_sf"/>
</dbReference>
<dbReference type="InterPro" id="IPR015576">
    <property type="entry name" value="Spermine_synthase_animal"/>
</dbReference>
<proteinExistence type="inferred from homology"/>
<evidence type="ECO:0000259" key="4">
    <source>
        <dbReference type="PROSITE" id="PS51006"/>
    </source>
</evidence>
<feature type="active site" description="Proton acceptor" evidence="3">
    <location>
        <position position="278"/>
    </location>
</feature>
<sequence length="367" mass="41638">MTLSCTLEDISSNRNKILLPNFRSGLRAMISLWILGRVTHLSCSKNLKHKQSPDLVYRIRYALDIEVLVRLVWTGVRAEYIEYSGSYEGANEQKILIYEQNPRSLDHQSSLKFQLLSINAIATIKMHLALSGYIYGSSKRFERYIWSGVELRANISASQVNIHDTLLCIVDLAESDLPYTRGLMNAEVENFTDKEVLILGGGDGALLWELLKEKPKFVTMIDIDDAVMRGCRKFMRSACGDCMDNYDGQNYKIIVGDAIAYMRDYHKEGLQFDYVFGDLTDVPISKTDRGEIWDFMRTIMNLGTSLLKPGTGKYMTHAIGVGCESALKMFEQNLSSLETPVTFTQTSAYVPSFMEKWCFYQTSKQAG</sequence>
<organism evidence="5 6">
    <name type="scientific">Meganyctiphanes norvegica</name>
    <name type="common">Northern krill</name>
    <name type="synonym">Thysanopoda norvegica</name>
    <dbReference type="NCBI Taxonomy" id="48144"/>
    <lineage>
        <taxon>Eukaryota</taxon>
        <taxon>Metazoa</taxon>
        <taxon>Ecdysozoa</taxon>
        <taxon>Arthropoda</taxon>
        <taxon>Crustacea</taxon>
        <taxon>Multicrustacea</taxon>
        <taxon>Malacostraca</taxon>
        <taxon>Eumalacostraca</taxon>
        <taxon>Eucarida</taxon>
        <taxon>Euphausiacea</taxon>
        <taxon>Euphausiidae</taxon>
        <taxon>Meganyctiphanes</taxon>
    </lineage>
</organism>